<keyword evidence="2" id="KW-1133">Transmembrane helix</keyword>
<keyword evidence="2" id="KW-0812">Transmembrane</keyword>
<dbReference type="PANTHER" id="PTHR14477">
    <property type="entry name" value="CUB DOMAIN-CONTAINING PROTEIN 1"/>
    <property type="match status" value="1"/>
</dbReference>
<dbReference type="InterPro" id="IPR056269">
    <property type="entry name" value="CUB_CDCP1_2nd_5th"/>
</dbReference>
<evidence type="ECO:0000259" key="5">
    <source>
        <dbReference type="Pfam" id="PF23667"/>
    </source>
</evidence>
<dbReference type="Pfam" id="PF23668">
    <property type="entry name" value="CUB_CDCP1_2"/>
    <property type="match status" value="2"/>
</dbReference>
<feature type="compositionally biased region" description="Basic and acidic residues" evidence="1">
    <location>
        <begin position="769"/>
        <end position="783"/>
    </location>
</feature>
<evidence type="ECO:0000259" key="6">
    <source>
        <dbReference type="Pfam" id="PF23668"/>
    </source>
</evidence>
<feature type="compositionally biased region" description="Polar residues" evidence="1">
    <location>
        <begin position="758"/>
        <end position="768"/>
    </location>
</feature>
<keyword evidence="8" id="KW-1185">Reference proteome</keyword>
<reference evidence="7 8" key="1">
    <citation type="submission" date="2024-05" db="EMBL/GenBank/DDBJ databases">
        <title>A high-quality chromosomal-level genome assembly of Topmouth culter (Culter alburnus).</title>
        <authorList>
            <person name="Zhao H."/>
        </authorList>
    </citation>
    <scope>NUCLEOTIDE SEQUENCE [LARGE SCALE GENOMIC DNA]</scope>
    <source>
        <strain evidence="7">CATC2023</strain>
        <tissue evidence="7">Muscle</tissue>
    </source>
</reference>
<feature type="chain" id="PRO_5044013657" description="CUB domain-containing protein 1" evidence="3">
    <location>
        <begin position="22"/>
        <end position="783"/>
    </location>
</feature>
<evidence type="ECO:0000256" key="3">
    <source>
        <dbReference type="SAM" id="SignalP"/>
    </source>
</evidence>
<proteinExistence type="predicted"/>
<dbReference type="InterPro" id="IPR056266">
    <property type="entry name" value="CDCP1_CUB_3rd_6th"/>
</dbReference>
<feature type="region of interest" description="Disordered" evidence="1">
    <location>
        <begin position="718"/>
        <end position="742"/>
    </location>
</feature>
<dbReference type="InterPro" id="IPR038811">
    <property type="entry name" value="CDCP1"/>
</dbReference>
<evidence type="ECO:0000313" key="7">
    <source>
        <dbReference type="EMBL" id="KAK9960409.1"/>
    </source>
</evidence>
<sequence length="783" mass="87810">MGIWRFTRFSLLLGIFQSSFSELTGGAELNVTVEEGTSIYINTSAGINTQCEVCISQVCQSSVILRNDTSLNFSCSQPENVFTVQIIRDIGELSDKMKSNIEPKEHLVFQKFSRTFTWNLKPPARRTTYFKFSTGLRQIQPTDSCPDKHVYTITSENVTVGRFCQNGAITEIEVSNVGKLSLEVSGGQPLDMKDIGVELGHATGVVAVFEVVLPEMSSTQDFFTLNPFPENAGTTWRFSMPHAYYTDVRIISYTVPTCIQPENIPEMRYHWAGKKDLLKPLNVTQPLVETGFFTLVLKNCEMSKTDPLSEGLMVHFQISAMARTHEQCKRNLPENQMVQIRVMKKDPKSACVLKLDSVIMDTVTIASGDYYDIESLDCNKDELELTVNQTIECKEWKNCASIPFSLAFDYKEICIPVVLKTMTWHLHGPQNSSVELQSPTGGLRYCLPEENCNSNLLLNVSHDNPGITVGQFCPKGTIEKIQIRESKIAVTASVTNFNDWNLATKPFLTYLFTQDISEDYIFTVAPKLDNPTVLATPAWPSGMKPSSNVSWIINMEPQLKSNLKFMNVSQPECMEVQTNIAAQTILPQMIVYSTKKDENINDVLVPESFYLNMTNCRSPTGSFRAMMEITLQNNTKNHLGIILSIVGIVLMIITAVVIWIVLRKKKWNKTPPVSNYNPKAFLPGLHGIPKTQEEEDPHSYVYIDDTLVYSHLLEKEAENEQFKDESGPPLPDRPVGKGESLVTKGSAMVDNELYGYFQGQSTTSGSPKSSEDKACETRLCARE</sequence>
<gene>
    <name evidence="7" type="ORF">ABG768_008268</name>
</gene>
<keyword evidence="2" id="KW-0472">Membrane</keyword>
<dbReference type="InterPro" id="IPR056268">
    <property type="entry name" value="CUB_CDCP1_1st"/>
</dbReference>
<name>A0AAW1ZJ74_CULAL</name>
<feature type="domain" description="CDCP1 second and fifth CUB" evidence="6">
    <location>
        <begin position="415"/>
        <end position="495"/>
    </location>
</feature>
<feature type="region of interest" description="Disordered" evidence="1">
    <location>
        <begin position="758"/>
        <end position="783"/>
    </location>
</feature>
<evidence type="ECO:0000256" key="1">
    <source>
        <dbReference type="SAM" id="MobiDB-lite"/>
    </source>
</evidence>
<feature type="domain" description="CDCP1 first CUB" evidence="5">
    <location>
        <begin position="28"/>
        <end position="90"/>
    </location>
</feature>
<comment type="caution">
    <text evidence="7">The sequence shown here is derived from an EMBL/GenBank/DDBJ whole genome shotgun (WGS) entry which is preliminary data.</text>
</comment>
<dbReference type="PANTHER" id="PTHR14477:SF1">
    <property type="entry name" value="CUB DOMAIN-CONTAINING PROTEIN 1"/>
    <property type="match status" value="1"/>
</dbReference>
<keyword evidence="3" id="KW-0732">Signal</keyword>
<dbReference type="Pfam" id="PF23667">
    <property type="entry name" value="CUB_CDCP1_1"/>
    <property type="match status" value="1"/>
</dbReference>
<evidence type="ECO:0000256" key="2">
    <source>
        <dbReference type="SAM" id="Phobius"/>
    </source>
</evidence>
<evidence type="ECO:0008006" key="9">
    <source>
        <dbReference type="Google" id="ProtNLM"/>
    </source>
</evidence>
<feature type="domain" description="CDCP1 second and fifth CUB" evidence="6">
    <location>
        <begin position="103"/>
        <end position="198"/>
    </location>
</feature>
<dbReference type="Pfam" id="PF23665">
    <property type="entry name" value="CDCP1_CUB_6"/>
    <property type="match status" value="1"/>
</dbReference>
<feature type="transmembrane region" description="Helical" evidence="2">
    <location>
        <begin position="639"/>
        <end position="662"/>
    </location>
</feature>
<evidence type="ECO:0000259" key="4">
    <source>
        <dbReference type="Pfam" id="PF23665"/>
    </source>
</evidence>
<dbReference type="AlphaFoldDB" id="A0AAW1ZJ74"/>
<protein>
    <recommendedName>
        <fullName evidence="9">CUB domain-containing protein 1</fullName>
    </recommendedName>
</protein>
<dbReference type="EMBL" id="JAWDJR010000016">
    <property type="protein sequence ID" value="KAK9960409.1"/>
    <property type="molecule type" value="Genomic_DNA"/>
</dbReference>
<evidence type="ECO:0000313" key="8">
    <source>
        <dbReference type="Proteomes" id="UP001479290"/>
    </source>
</evidence>
<feature type="signal peptide" evidence="3">
    <location>
        <begin position="1"/>
        <end position="21"/>
    </location>
</feature>
<dbReference type="Proteomes" id="UP001479290">
    <property type="component" value="Unassembled WGS sequence"/>
</dbReference>
<feature type="domain" description="CDCP1 third and sixth CUB" evidence="4">
    <location>
        <begin position="517"/>
        <end position="630"/>
    </location>
</feature>
<organism evidence="7 8">
    <name type="scientific">Culter alburnus</name>
    <name type="common">Topmouth culter</name>
    <dbReference type="NCBI Taxonomy" id="194366"/>
    <lineage>
        <taxon>Eukaryota</taxon>
        <taxon>Metazoa</taxon>
        <taxon>Chordata</taxon>
        <taxon>Craniata</taxon>
        <taxon>Vertebrata</taxon>
        <taxon>Euteleostomi</taxon>
        <taxon>Actinopterygii</taxon>
        <taxon>Neopterygii</taxon>
        <taxon>Teleostei</taxon>
        <taxon>Ostariophysi</taxon>
        <taxon>Cypriniformes</taxon>
        <taxon>Xenocyprididae</taxon>
        <taxon>Xenocypridinae</taxon>
        <taxon>Culter</taxon>
    </lineage>
</organism>
<accession>A0AAW1ZJ74</accession>